<feature type="transmembrane region" description="Helical" evidence="2">
    <location>
        <begin position="98"/>
        <end position="118"/>
    </location>
</feature>
<keyword evidence="2" id="KW-0472">Membrane</keyword>
<dbReference type="NCBIfam" id="NF010295">
    <property type="entry name" value="PRK13735.1"/>
    <property type="match status" value="1"/>
</dbReference>
<comment type="caution">
    <text evidence="4">The sequence shown here is derived from an EMBL/GenBank/DDBJ whole genome shotgun (WGS) entry which is preliminary data.</text>
</comment>
<feature type="domain" description="TraG N-terminal Proteobacteria" evidence="3">
    <location>
        <begin position="5"/>
        <end position="454"/>
    </location>
</feature>
<dbReference type="InterPro" id="IPR012931">
    <property type="entry name" value="TraG_N_Proteobacteria"/>
</dbReference>
<dbReference type="Pfam" id="PF07916">
    <property type="entry name" value="TraG_N"/>
    <property type="match status" value="1"/>
</dbReference>
<feature type="transmembrane region" description="Helical" evidence="2">
    <location>
        <begin position="366"/>
        <end position="388"/>
    </location>
</feature>
<keyword evidence="2" id="KW-0812">Transmembrane</keyword>
<dbReference type="EMBL" id="PIET01000004">
    <property type="protein sequence ID" value="PLM69275.1"/>
    <property type="molecule type" value="Genomic_DNA"/>
</dbReference>
<organism evidence="4 5">
    <name type="scientific">Klebsiella michiganensis</name>
    <dbReference type="NCBI Taxonomy" id="1134687"/>
    <lineage>
        <taxon>Bacteria</taxon>
        <taxon>Pseudomonadati</taxon>
        <taxon>Pseudomonadota</taxon>
        <taxon>Gammaproteobacteria</taxon>
        <taxon>Enterobacterales</taxon>
        <taxon>Enterobacteriaceae</taxon>
        <taxon>Klebsiella/Raoultella group</taxon>
        <taxon>Klebsiella</taxon>
    </lineage>
</organism>
<feature type="transmembrane region" description="Helical" evidence="2">
    <location>
        <begin position="32"/>
        <end position="50"/>
    </location>
</feature>
<reference evidence="4 5" key="1">
    <citation type="submission" date="2017-11" db="EMBL/GenBank/DDBJ databases">
        <authorList>
            <person name="Han C.G."/>
        </authorList>
    </citation>
    <scope>NUCLEOTIDE SEQUENCE [LARGE SCALE GENOMIC DNA]</scope>
    <source>
        <strain evidence="4 5">A2</strain>
    </source>
</reference>
<dbReference type="AlphaFoldDB" id="A0A2J5A1W2"/>
<gene>
    <name evidence="4" type="ORF">CWM85_00825</name>
</gene>
<feature type="transmembrane region" description="Helical" evidence="2">
    <location>
        <begin position="333"/>
        <end position="354"/>
    </location>
</feature>
<reference evidence="4 5" key="2">
    <citation type="submission" date="2018-01" db="EMBL/GenBank/DDBJ databases">
        <title>Genomic study of Klebsiella pneumoniae.</title>
        <authorList>
            <person name="Yang Y."/>
            <person name="Bicalho R."/>
        </authorList>
    </citation>
    <scope>NUCLEOTIDE SEQUENCE [LARGE SCALE GENOMIC DNA]</scope>
    <source>
        <strain evidence="4 5">A2</strain>
    </source>
</reference>
<evidence type="ECO:0000313" key="4">
    <source>
        <dbReference type="EMBL" id="PLM69275.1"/>
    </source>
</evidence>
<name>A0A2J5A1W2_9ENTR</name>
<evidence type="ECO:0000259" key="3">
    <source>
        <dbReference type="Pfam" id="PF07916"/>
    </source>
</evidence>
<feature type="transmembrane region" description="Helical" evidence="2">
    <location>
        <begin position="409"/>
        <end position="429"/>
    </location>
</feature>
<sequence>MGLDIWVVSSGEMIAMGLNAVAALLNSGGWSSVLWIAETIGILCCVVMYLKTHDLRGMFAWGFTFVLVTALLLTPKVSVVVNDLTRPDRIDRVDNVPVGLAIPLWMLTGLGYTIATGYEDFFHFPDERAYTKTGMLFASKLLDDSYTMVGENAVLQDNFNEYIKNCTTPDIQLNHKFTINDVMRSTDVATLIFSKPSPLRGIYYQTENGSDFLACVDAVPRLKAAIEADARPGGGTFLTHAASMLPGNKNAQTIYPGMLESSYNYFFNASKSSTNIIKQNVAIAGLRRGFNSYSKSMNDTASLVDIASESSLMKLRLSHSVSYRIASEVLPQLHTVFMLLCIAIFPVMMLALYIKEVAWAVVKNYLNLMGSLMLWPVMFAIFNFAVNFSTRVGSSGEPTLSNMNRLMETMSTTAGIAGWLMMSIPFISFKLFTSLGQNIASAGSYLGNSLGGAATADSAAVASGNLSYGNVQVDNINGFKRDTNVVNRDGMVTNQLANGAMITETAGGQTVVNTTEANSKMATDINFDHHLSSAAQKMTRESQAQTQTALEGYNHSVTQNAAQLKQFHEQFGNSDATTLAAQTGMSVTDAQKVNKALSLAQGYSDRNHVSFDQGFSELETKSKSVEGRVGVGASVGVDTDKSVLGKVAGLAVGVSGKVDGHTGVDWKGASGSTSQTSEGGSNRRDYGHDVSAQDMQTFNEGMDVLRNYSVTYNGAHVDNAASGLLNQISAGVNTSDSHYQQYTTSLARTHEYQQMASQTDTMSAQVRGNYNQEFVEWVKTRMPASEWQPIVADTGNPELRERREQLAEAFMEDKLRSRVEGHYEQSAAHVGDNISSPRNVAGEQYGNAYQANSAEIDQRGRDAGIRHDVKQDVTRHVDTTQKNMDDTEDVVNIDKNQMTKGKGVSETGYNNANSDFREKHAGAKTHQDTGFDGKNVLNSLTYKDYTRQLEQKLKNE</sequence>
<evidence type="ECO:0000256" key="1">
    <source>
        <dbReference type="SAM" id="MobiDB-lite"/>
    </source>
</evidence>
<feature type="compositionally biased region" description="Low complexity" evidence="1">
    <location>
        <begin position="668"/>
        <end position="680"/>
    </location>
</feature>
<accession>A0A2J5A1W2</accession>
<proteinExistence type="predicted"/>
<feature type="transmembrane region" description="Helical" evidence="2">
    <location>
        <begin position="57"/>
        <end position="78"/>
    </location>
</feature>
<keyword evidence="2" id="KW-1133">Transmembrane helix</keyword>
<dbReference type="Proteomes" id="UP000234661">
    <property type="component" value="Unassembled WGS sequence"/>
</dbReference>
<feature type="region of interest" description="Disordered" evidence="1">
    <location>
        <begin position="662"/>
        <end position="688"/>
    </location>
</feature>
<evidence type="ECO:0000313" key="5">
    <source>
        <dbReference type="Proteomes" id="UP000234661"/>
    </source>
</evidence>
<evidence type="ECO:0000256" key="2">
    <source>
        <dbReference type="SAM" id="Phobius"/>
    </source>
</evidence>
<protein>
    <submittedName>
        <fullName evidence="4">Conjugal transfer protein TraG</fullName>
    </submittedName>
</protein>